<evidence type="ECO:0000256" key="6">
    <source>
        <dbReference type="PIRSR" id="PIRSR604254-1"/>
    </source>
</evidence>
<dbReference type="GO" id="GO:0046872">
    <property type="term" value="F:metal ion binding"/>
    <property type="evidence" value="ECO:0007669"/>
    <property type="project" value="UniProtKB-KW"/>
</dbReference>
<keyword evidence="6" id="KW-0479">Metal-binding</keyword>
<evidence type="ECO:0000256" key="5">
    <source>
        <dbReference type="ARBA" id="ARBA00023136"/>
    </source>
</evidence>
<gene>
    <name evidence="8" type="ORF">QBC46DRAFT_376311</name>
</gene>
<feature type="transmembrane region" description="Helical" evidence="7">
    <location>
        <begin position="117"/>
        <end position="136"/>
    </location>
</feature>
<reference evidence="9" key="1">
    <citation type="journal article" date="2023" name="Mol. Phylogenet. Evol.">
        <title>Genome-scale phylogeny and comparative genomics of the fungal order Sordariales.</title>
        <authorList>
            <person name="Hensen N."/>
            <person name="Bonometti L."/>
            <person name="Westerberg I."/>
            <person name="Brannstrom I.O."/>
            <person name="Guillou S."/>
            <person name="Cros-Aarteil S."/>
            <person name="Calhoun S."/>
            <person name="Haridas S."/>
            <person name="Kuo A."/>
            <person name="Mondo S."/>
            <person name="Pangilinan J."/>
            <person name="Riley R."/>
            <person name="LaButti K."/>
            <person name="Andreopoulos B."/>
            <person name="Lipzen A."/>
            <person name="Chen C."/>
            <person name="Yan M."/>
            <person name="Daum C."/>
            <person name="Ng V."/>
            <person name="Clum A."/>
            <person name="Steindorff A."/>
            <person name="Ohm R.A."/>
            <person name="Martin F."/>
            <person name="Silar P."/>
            <person name="Natvig D.O."/>
            <person name="Lalanne C."/>
            <person name="Gautier V."/>
            <person name="Ament-Velasquez S.L."/>
            <person name="Kruys A."/>
            <person name="Hutchinson M.I."/>
            <person name="Powell A.J."/>
            <person name="Barry K."/>
            <person name="Miller A.N."/>
            <person name="Grigoriev I.V."/>
            <person name="Debuchy R."/>
            <person name="Gladieux P."/>
            <person name="Hiltunen Thoren M."/>
            <person name="Johannesson H."/>
        </authorList>
    </citation>
    <scope>NUCLEOTIDE SEQUENCE [LARGE SCALE GENOMIC DNA]</scope>
    <source>
        <strain evidence="9">CBS 340.73</strain>
    </source>
</reference>
<keyword evidence="3 7" id="KW-0812">Transmembrane</keyword>
<protein>
    <submittedName>
        <fullName evidence="8">MPR-like GPCR protein</fullName>
    </submittedName>
</protein>
<evidence type="ECO:0000313" key="8">
    <source>
        <dbReference type="EMBL" id="KAK3943813.1"/>
    </source>
</evidence>
<keyword evidence="9" id="KW-1185">Reference proteome</keyword>
<keyword evidence="6" id="KW-0862">Zinc</keyword>
<sequence length="323" mass="36973">MGFVRRTSPSSITSQQQQKVHLPDVHTRLIDQDDNSEVLLSNKEVPFWYSQTFIHTGYRPITNSVKFCFQSLTYLHNETVNIYSHLIPGVAALVLLLGVFSSYFTANFPNATRHDRLVFEIYLATSIACFTVSSLYHTLLCHSKYYCDLWVRFDYVAILFQIVGSFISGIYVGFYCEPELQRLYWSMIIVLALLNAFVVINPKLQGPEWRLLRTGSFVATGLSAFAPIIHAATIFPYHQLDKQAGLRCYYLEGVLVLLGAWHFATHFPECWKPGIFDIFGASHQIFHVLVVLSAVVHFYGITTAFRWNYENPRCPNPYLALNS</sequence>
<evidence type="ECO:0000256" key="1">
    <source>
        <dbReference type="ARBA" id="ARBA00004141"/>
    </source>
</evidence>
<evidence type="ECO:0000256" key="7">
    <source>
        <dbReference type="SAM" id="Phobius"/>
    </source>
</evidence>
<comment type="similarity">
    <text evidence="2">Belongs to the ADIPOR family.</text>
</comment>
<dbReference type="GO" id="GO:0038023">
    <property type="term" value="F:signaling receptor activity"/>
    <property type="evidence" value="ECO:0007669"/>
    <property type="project" value="TreeGrafter"/>
</dbReference>
<evidence type="ECO:0000256" key="3">
    <source>
        <dbReference type="ARBA" id="ARBA00022692"/>
    </source>
</evidence>
<comment type="caution">
    <text evidence="8">The sequence shown here is derived from an EMBL/GenBank/DDBJ whole genome shotgun (WGS) entry which is preliminary data.</text>
</comment>
<name>A0AAN6NFG7_9PEZI</name>
<dbReference type="PANTHER" id="PTHR20855:SF52">
    <property type="entry name" value="ADIPONECTIN RECEPTOR PROTEIN"/>
    <property type="match status" value="1"/>
</dbReference>
<keyword evidence="5 7" id="KW-0472">Membrane</keyword>
<dbReference type="PANTHER" id="PTHR20855">
    <property type="entry name" value="ADIPOR/PROGESTIN RECEPTOR-RELATED"/>
    <property type="match status" value="1"/>
</dbReference>
<dbReference type="EMBL" id="MU853763">
    <property type="protein sequence ID" value="KAK3943813.1"/>
    <property type="molecule type" value="Genomic_DNA"/>
</dbReference>
<feature type="transmembrane region" description="Helical" evidence="7">
    <location>
        <begin position="156"/>
        <end position="176"/>
    </location>
</feature>
<dbReference type="Pfam" id="PF03006">
    <property type="entry name" value="HlyIII"/>
    <property type="match status" value="1"/>
</dbReference>
<feature type="transmembrane region" description="Helical" evidence="7">
    <location>
        <begin position="249"/>
        <end position="265"/>
    </location>
</feature>
<dbReference type="GO" id="GO:0016020">
    <property type="term" value="C:membrane"/>
    <property type="evidence" value="ECO:0007669"/>
    <property type="project" value="UniProtKB-SubCell"/>
</dbReference>
<evidence type="ECO:0000256" key="4">
    <source>
        <dbReference type="ARBA" id="ARBA00022989"/>
    </source>
</evidence>
<evidence type="ECO:0000256" key="2">
    <source>
        <dbReference type="ARBA" id="ARBA00007018"/>
    </source>
</evidence>
<accession>A0AAN6NFG7</accession>
<feature type="transmembrane region" description="Helical" evidence="7">
    <location>
        <begin position="216"/>
        <end position="237"/>
    </location>
</feature>
<dbReference type="GO" id="GO:0006882">
    <property type="term" value="P:intracellular zinc ion homeostasis"/>
    <property type="evidence" value="ECO:0007669"/>
    <property type="project" value="TreeGrafter"/>
</dbReference>
<feature type="transmembrane region" description="Helical" evidence="7">
    <location>
        <begin position="285"/>
        <end position="305"/>
    </location>
</feature>
<comment type="subcellular location">
    <subcellularLocation>
        <location evidence="1">Membrane</location>
        <topology evidence="1">Multi-pass membrane protein</topology>
    </subcellularLocation>
</comment>
<dbReference type="AlphaFoldDB" id="A0AAN6NFG7"/>
<dbReference type="InterPro" id="IPR004254">
    <property type="entry name" value="AdipoR/HlyIII-related"/>
</dbReference>
<proteinExistence type="inferred from homology"/>
<keyword evidence="4 7" id="KW-1133">Transmembrane helix</keyword>
<feature type="binding site" evidence="6">
    <location>
        <position position="137"/>
    </location>
    <ligand>
        <name>Zn(2+)</name>
        <dbReference type="ChEBI" id="CHEBI:29105"/>
    </ligand>
</feature>
<evidence type="ECO:0000313" key="9">
    <source>
        <dbReference type="Proteomes" id="UP001303473"/>
    </source>
</evidence>
<dbReference type="Proteomes" id="UP001303473">
    <property type="component" value="Unassembled WGS sequence"/>
</dbReference>
<feature type="transmembrane region" description="Helical" evidence="7">
    <location>
        <begin position="82"/>
        <end position="105"/>
    </location>
</feature>
<organism evidence="8 9">
    <name type="scientific">Diplogelasinospora grovesii</name>
    <dbReference type="NCBI Taxonomy" id="303347"/>
    <lineage>
        <taxon>Eukaryota</taxon>
        <taxon>Fungi</taxon>
        <taxon>Dikarya</taxon>
        <taxon>Ascomycota</taxon>
        <taxon>Pezizomycotina</taxon>
        <taxon>Sordariomycetes</taxon>
        <taxon>Sordariomycetidae</taxon>
        <taxon>Sordariales</taxon>
        <taxon>Diplogelasinosporaceae</taxon>
        <taxon>Diplogelasinospora</taxon>
    </lineage>
</organism>
<feature type="transmembrane region" description="Helical" evidence="7">
    <location>
        <begin position="183"/>
        <end position="204"/>
    </location>
</feature>
<feature type="binding site" evidence="6">
    <location>
        <position position="287"/>
    </location>
    <ligand>
        <name>Zn(2+)</name>
        <dbReference type="ChEBI" id="CHEBI:29105"/>
    </ligand>
</feature>
<feature type="binding site" evidence="6">
    <location>
        <position position="283"/>
    </location>
    <ligand>
        <name>Zn(2+)</name>
        <dbReference type="ChEBI" id="CHEBI:29105"/>
    </ligand>
</feature>